<dbReference type="Proteomes" id="UP000277028">
    <property type="component" value="Segment"/>
</dbReference>
<keyword evidence="2" id="KW-1185">Reference proteome</keyword>
<sequence length="218" mass="23303">MPQTRPNGTVVPINSDEYNLTPDLATMADSIHVTTTVADKTERDALTPYLGLSVVRLDREGWVQTYTGQNTASGWEYKGAPRRINADVSQFGNVSGTASRLLYTLPGVTKPYPQTFNARARIAVNCGTISSGVLSINAAVSGNSSTVATAQGKAPISWLAPGAYLQTNTAETGWLNVGANTDPFIRAWIEVVSGSVTNTVSVLPAYTQFYADLRPQDD</sequence>
<dbReference type="GeneID" id="55006446"/>
<evidence type="ECO:0000313" key="2">
    <source>
        <dbReference type="Proteomes" id="UP000277028"/>
    </source>
</evidence>
<gene>
    <name evidence="1" type="primary">22</name>
    <name evidence="1" type="ORF">PBI_BRIDGETTE_22</name>
</gene>
<protein>
    <submittedName>
        <fullName evidence="1">Minor tail protein</fullName>
    </submittedName>
</protein>
<evidence type="ECO:0000313" key="1">
    <source>
        <dbReference type="EMBL" id="AYN57289.1"/>
    </source>
</evidence>
<name>A0A3G2KE82_9CAUD</name>
<proteinExistence type="predicted"/>
<dbReference type="EMBL" id="MH834603">
    <property type="protein sequence ID" value="AYN57289.1"/>
    <property type="molecule type" value="Genomic_DNA"/>
</dbReference>
<organism evidence="1 2">
    <name type="scientific">Arthrobacter phage Bridgette</name>
    <dbReference type="NCBI Taxonomy" id="2419949"/>
    <lineage>
        <taxon>Viruses</taxon>
        <taxon>Duplodnaviria</taxon>
        <taxon>Heunggongvirae</taxon>
        <taxon>Uroviricota</taxon>
        <taxon>Caudoviricetes</taxon>
        <taxon>Bridgettevirus</taxon>
        <taxon>Bridgettevirus bridgette</taxon>
    </lineage>
</organism>
<dbReference type="KEGG" id="vg:55006446"/>
<accession>A0A3G2KE82</accession>
<reference evidence="1 2" key="1">
    <citation type="submission" date="2018-09" db="EMBL/GenBank/DDBJ databases">
        <authorList>
            <person name="Rimple P.A."/>
            <person name="Stoner T.H."/>
            <person name="Garlena R.A."/>
            <person name="Russell D.A."/>
            <person name="Pope W.H."/>
            <person name="Jacobs-Sera D."/>
            <person name="Hatfull G.F."/>
        </authorList>
    </citation>
    <scope>NUCLEOTIDE SEQUENCE [LARGE SCALE GENOMIC DNA]</scope>
</reference>
<dbReference type="RefSeq" id="YP_009815224.1">
    <property type="nucleotide sequence ID" value="NC_048091.1"/>
</dbReference>